<accession>A0A1J0GGG0</accession>
<name>A0A1J0GGG0_9CLOT</name>
<dbReference type="AlphaFoldDB" id="A0A1J0GGG0"/>
<evidence type="ECO:0000313" key="2">
    <source>
        <dbReference type="Proteomes" id="UP000182569"/>
    </source>
</evidence>
<organism evidence="1 2">
    <name type="scientific">Clostridium estertheticum subsp. estertheticum</name>
    <dbReference type="NCBI Taxonomy" id="1552"/>
    <lineage>
        <taxon>Bacteria</taxon>
        <taxon>Bacillati</taxon>
        <taxon>Bacillota</taxon>
        <taxon>Clostridia</taxon>
        <taxon>Eubacteriales</taxon>
        <taxon>Clostridiaceae</taxon>
        <taxon>Clostridium</taxon>
    </lineage>
</organism>
<dbReference type="KEGG" id="ceu:A7L45_10175"/>
<protein>
    <submittedName>
        <fullName evidence="1">Uncharacterized protein</fullName>
    </submittedName>
</protein>
<dbReference type="Proteomes" id="UP000182569">
    <property type="component" value="Chromosome"/>
</dbReference>
<sequence>MFGKYPTLTLTASPFGSFDEQPENVPIIDIPSNNAIENLKTFEFFIWSPLFNYFIIPVLKYV</sequence>
<proteinExistence type="predicted"/>
<keyword evidence="2" id="KW-1185">Reference proteome</keyword>
<dbReference type="STRING" id="1552.A7L45_10175"/>
<gene>
    <name evidence="1" type="ORF">A7L45_10175</name>
</gene>
<reference evidence="2" key="1">
    <citation type="journal article" date="2016" name="Front. Microbiol.">
        <title>Complete Genome Sequence of Clostridium estertheticum DSM 8809, a Microbe Identified in Spoiled Vacuum Packed Beef.</title>
        <authorList>
            <person name="Yu Z."/>
            <person name="Gunn L."/>
            <person name="Brennan E."/>
            <person name="Reid R."/>
            <person name="Wall P.G."/>
            <person name="Gaora O.P."/>
            <person name="Hurley D."/>
            <person name="Bolton D."/>
            <person name="Fanning S."/>
        </authorList>
    </citation>
    <scope>NUCLEOTIDE SEQUENCE [LARGE SCALE GENOMIC DNA]</scope>
    <source>
        <strain evidence="2">DSM 8809</strain>
    </source>
</reference>
<evidence type="ECO:0000313" key="1">
    <source>
        <dbReference type="EMBL" id="APC40405.1"/>
    </source>
</evidence>
<dbReference type="EMBL" id="CP015756">
    <property type="protein sequence ID" value="APC40405.1"/>
    <property type="molecule type" value="Genomic_DNA"/>
</dbReference>